<evidence type="ECO:0000313" key="2">
    <source>
        <dbReference type="Proteomes" id="UP000828390"/>
    </source>
</evidence>
<reference evidence="1" key="2">
    <citation type="submission" date="2020-11" db="EMBL/GenBank/DDBJ databases">
        <authorList>
            <person name="McCartney M.A."/>
            <person name="Auch B."/>
            <person name="Kono T."/>
            <person name="Mallez S."/>
            <person name="Becker A."/>
            <person name="Gohl D.M."/>
            <person name="Silverstein K.A.T."/>
            <person name="Koren S."/>
            <person name="Bechman K.B."/>
            <person name="Herman A."/>
            <person name="Abrahante J.E."/>
            <person name="Garbe J."/>
        </authorList>
    </citation>
    <scope>NUCLEOTIDE SEQUENCE</scope>
    <source>
        <strain evidence="1">Duluth1</strain>
        <tissue evidence="1">Whole animal</tissue>
    </source>
</reference>
<proteinExistence type="predicted"/>
<accession>A0A9D4M4U8</accession>
<sequence>MTLHDKWIFTILNAEPCTNLLKGHQGLLVMPIKEECTSNAGDHILVVFETVIGI</sequence>
<keyword evidence="2" id="KW-1185">Reference proteome</keyword>
<comment type="caution">
    <text evidence="1">The sequence shown here is derived from an EMBL/GenBank/DDBJ whole genome shotgun (WGS) entry which is preliminary data.</text>
</comment>
<protein>
    <submittedName>
        <fullName evidence="1">Uncharacterized protein</fullName>
    </submittedName>
</protein>
<evidence type="ECO:0000313" key="1">
    <source>
        <dbReference type="EMBL" id="KAH3870815.1"/>
    </source>
</evidence>
<organism evidence="1 2">
    <name type="scientific">Dreissena polymorpha</name>
    <name type="common">Zebra mussel</name>
    <name type="synonym">Mytilus polymorpha</name>
    <dbReference type="NCBI Taxonomy" id="45954"/>
    <lineage>
        <taxon>Eukaryota</taxon>
        <taxon>Metazoa</taxon>
        <taxon>Spiralia</taxon>
        <taxon>Lophotrochozoa</taxon>
        <taxon>Mollusca</taxon>
        <taxon>Bivalvia</taxon>
        <taxon>Autobranchia</taxon>
        <taxon>Heteroconchia</taxon>
        <taxon>Euheterodonta</taxon>
        <taxon>Imparidentia</taxon>
        <taxon>Neoheterodontei</taxon>
        <taxon>Myida</taxon>
        <taxon>Dreissenoidea</taxon>
        <taxon>Dreissenidae</taxon>
        <taxon>Dreissena</taxon>
    </lineage>
</organism>
<reference evidence="1" key="1">
    <citation type="journal article" date="2019" name="bioRxiv">
        <title>The Genome of the Zebra Mussel, Dreissena polymorpha: A Resource for Invasive Species Research.</title>
        <authorList>
            <person name="McCartney M.A."/>
            <person name="Auch B."/>
            <person name="Kono T."/>
            <person name="Mallez S."/>
            <person name="Zhang Y."/>
            <person name="Obille A."/>
            <person name="Becker A."/>
            <person name="Abrahante J.E."/>
            <person name="Garbe J."/>
            <person name="Badalamenti J.P."/>
            <person name="Herman A."/>
            <person name="Mangelson H."/>
            <person name="Liachko I."/>
            <person name="Sullivan S."/>
            <person name="Sone E.D."/>
            <person name="Koren S."/>
            <person name="Silverstein K.A.T."/>
            <person name="Beckman K.B."/>
            <person name="Gohl D.M."/>
        </authorList>
    </citation>
    <scope>NUCLEOTIDE SEQUENCE</scope>
    <source>
        <strain evidence="1">Duluth1</strain>
        <tissue evidence="1">Whole animal</tissue>
    </source>
</reference>
<dbReference type="Proteomes" id="UP000828390">
    <property type="component" value="Unassembled WGS sequence"/>
</dbReference>
<dbReference type="AlphaFoldDB" id="A0A9D4M4U8"/>
<gene>
    <name evidence="1" type="ORF">DPMN_034005</name>
</gene>
<dbReference type="EMBL" id="JAIWYP010000002">
    <property type="protein sequence ID" value="KAH3870815.1"/>
    <property type="molecule type" value="Genomic_DNA"/>
</dbReference>
<name>A0A9D4M4U8_DREPO</name>